<dbReference type="Pfam" id="PF23598">
    <property type="entry name" value="LRR_14"/>
    <property type="match status" value="1"/>
</dbReference>
<dbReference type="Gene3D" id="3.40.50.300">
    <property type="entry name" value="P-loop containing nucleotide triphosphate hydrolases"/>
    <property type="match status" value="1"/>
</dbReference>
<dbReference type="PRINTS" id="PR00364">
    <property type="entry name" value="DISEASERSIST"/>
</dbReference>
<dbReference type="EMBL" id="OZ075132">
    <property type="protein sequence ID" value="CAL4985678.1"/>
    <property type="molecule type" value="Genomic_DNA"/>
</dbReference>
<evidence type="ECO:0008006" key="9">
    <source>
        <dbReference type="Google" id="ProtNLM"/>
    </source>
</evidence>
<keyword evidence="2" id="KW-0611">Plant defense</keyword>
<name>A0ABC9ATS7_9POAL</name>
<feature type="domain" description="NB-ARC" evidence="4">
    <location>
        <begin position="115"/>
        <end position="285"/>
    </location>
</feature>
<dbReference type="Proteomes" id="UP001497457">
    <property type="component" value="Chromosome 22rd"/>
</dbReference>
<dbReference type="Gene3D" id="1.10.10.10">
    <property type="entry name" value="Winged helix-like DNA-binding domain superfamily/Winged helix DNA-binding domain"/>
    <property type="match status" value="1"/>
</dbReference>
<dbReference type="Gene3D" id="3.80.10.10">
    <property type="entry name" value="Ribonuclease Inhibitor"/>
    <property type="match status" value="1"/>
</dbReference>
<keyword evidence="3" id="KW-0472">Membrane</keyword>
<gene>
    <name evidence="7" type="ORF">URODEC1_LOCUS58050</name>
</gene>
<proteinExistence type="predicted"/>
<keyword evidence="1" id="KW-0677">Repeat</keyword>
<feature type="domain" description="Disease resistance R13L4/SHOC-2-like LRR" evidence="6">
    <location>
        <begin position="514"/>
        <end position="853"/>
    </location>
</feature>
<dbReference type="AlphaFoldDB" id="A0ABC9ATS7"/>
<dbReference type="Pfam" id="PF00931">
    <property type="entry name" value="NB-ARC"/>
    <property type="match status" value="1"/>
</dbReference>
<feature type="transmembrane region" description="Helical" evidence="3">
    <location>
        <begin position="1026"/>
        <end position="1046"/>
    </location>
</feature>
<reference evidence="7" key="1">
    <citation type="submission" date="2024-10" db="EMBL/GenBank/DDBJ databases">
        <authorList>
            <person name="Ryan C."/>
        </authorList>
    </citation>
    <scope>NUCLEOTIDE SEQUENCE [LARGE SCALE GENOMIC DNA]</scope>
</reference>
<evidence type="ECO:0000259" key="6">
    <source>
        <dbReference type="Pfam" id="PF23598"/>
    </source>
</evidence>
<dbReference type="GO" id="GO:0042742">
    <property type="term" value="P:defense response to bacterium"/>
    <property type="evidence" value="ECO:0007669"/>
    <property type="project" value="UniProtKB-ARBA"/>
</dbReference>
<dbReference type="GO" id="GO:0002758">
    <property type="term" value="P:innate immune response-activating signaling pathway"/>
    <property type="evidence" value="ECO:0007669"/>
    <property type="project" value="UniProtKB-ARBA"/>
</dbReference>
<keyword evidence="8" id="KW-1185">Reference proteome</keyword>
<keyword evidence="3" id="KW-1133">Transmembrane helix</keyword>
<dbReference type="SUPFAM" id="SSF52540">
    <property type="entry name" value="P-loop containing nucleoside triphosphate hydrolases"/>
    <property type="match status" value="1"/>
</dbReference>
<dbReference type="InterPro" id="IPR058922">
    <property type="entry name" value="WHD_DRP"/>
</dbReference>
<dbReference type="FunFam" id="1.10.10.10:FF:000322">
    <property type="entry name" value="Probable disease resistance protein At1g63360"/>
    <property type="match status" value="1"/>
</dbReference>
<dbReference type="PANTHER" id="PTHR23155:SF1095">
    <property type="entry name" value="OS05G0250700 PROTEIN"/>
    <property type="match status" value="1"/>
</dbReference>
<dbReference type="Gene3D" id="1.10.8.430">
    <property type="entry name" value="Helical domain of apoptotic protease-activating factors"/>
    <property type="match status" value="1"/>
</dbReference>
<dbReference type="Pfam" id="PF23559">
    <property type="entry name" value="WHD_DRP"/>
    <property type="match status" value="1"/>
</dbReference>
<sequence length="1063" mass="120042">MYDAMDILDLCHLKTMERGPSRHMGCLNPLLFCMKTPLHAHKIGISIKELNSRLEGIEKRKEPHQFAEIFANCPPDAGGNNGESNNRTEWDETTEWFDPLSVVGEKIKEDTRYLVEKLIAKKETNHQQNIIVFAIVGAGGIGKSTLTRNIFNDEVIQQKFTKRIWLSVNQKVEKRGLLENFIAGGGGQIKTVEKHTKGMLENKIKKVLQGQKLLLVMDDVWNHQEAWDDVLKIPLTTANLMPGSRVLVTTRHDKVTQGMEVKEPFRVDKLDPEDAWSLLKKMAARGPHGEHAFEDFKDAGMKIIEKCDGLPLAIKVMGGLLAQINEATPSDWENVIKDDSMWLVPQSEQEKSELNYAVCLSYNGLRPSLKQCFLYYSLLPDKGIRLYEQDIVGLWIAEGFIPSDSERELEEVGKEYYSELISRNLIDPDPEGYNIYFRVCRMHDVIRSFGQHLARNDALAIHSGETGIPDRLSTNQFLRLSLCNEAGSKLNVHWSSLQTQKLVRTFFSIGPINFSKGDSLAAFSRLRTLCLYSLECDALVHSLCELKHLRLLTMVECNISELPRGIGMLKLLQFISIRRNKSMMMKLPESIVELTKVRTFTLASTEIDCIPKGFHKLRDLRTLGGFPVNMDATNKWCSLQELGPLSKLTALYITTGLEMISDPSLAKEAMLGEKKSLISLGFVCTTKLGEDGQLLINGGKQVTGKEKLLIEKVFDELRPPKSLKDLAIRKYFGSQLPKWMMSSTAATLLNNLRVLSIADLHCCTSLPDGLCGLPCLMDMDIDHAPAIKRIGPEFLQPGDDDHASHSSRVPFPELQKLKLKDMVEWKEWVWEEQVQAMTKLETLHLDGFKLSLIPPGLAAHAGALRELTVYNAARLSAIENLASVVRLEVSCSPDVERISNMPKLQTLLIINCSKMKVLKAVDALDTLELTDYDTVMLPRFLRAVKPRKLVLECSLSLLTYIAAQKCSPEWGKLSHIQQVKAYAKGEGVPRKWCVLYTRKPYNFSPYLSPYASRQVEEIRRAYRNHGLLHICLLLTVTGAMLILLVLSGWRPQLRQQIYGHKEQ</sequence>
<dbReference type="InterPro" id="IPR042197">
    <property type="entry name" value="Apaf_helical"/>
</dbReference>
<keyword evidence="3" id="KW-0812">Transmembrane</keyword>
<dbReference type="InterPro" id="IPR002182">
    <property type="entry name" value="NB-ARC"/>
</dbReference>
<dbReference type="InterPro" id="IPR044974">
    <property type="entry name" value="Disease_R_plants"/>
</dbReference>
<evidence type="ECO:0000259" key="5">
    <source>
        <dbReference type="Pfam" id="PF23559"/>
    </source>
</evidence>
<evidence type="ECO:0000256" key="3">
    <source>
        <dbReference type="SAM" id="Phobius"/>
    </source>
</evidence>
<evidence type="ECO:0000256" key="1">
    <source>
        <dbReference type="ARBA" id="ARBA00022737"/>
    </source>
</evidence>
<evidence type="ECO:0000313" key="7">
    <source>
        <dbReference type="EMBL" id="CAL4985678.1"/>
    </source>
</evidence>
<evidence type="ECO:0000256" key="2">
    <source>
        <dbReference type="ARBA" id="ARBA00022821"/>
    </source>
</evidence>
<feature type="domain" description="Disease resistance protein winged helix" evidence="5">
    <location>
        <begin position="382"/>
        <end position="447"/>
    </location>
</feature>
<dbReference type="InterPro" id="IPR032675">
    <property type="entry name" value="LRR_dom_sf"/>
</dbReference>
<dbReference type="SUPFAM" id="SSF52058">
    <property type="entry name" value="L domain-like"/>
    <property type="match status" value="1"/>
</dbReference>
<dbReference type="GO" id="GO:0009626">
    <property type="term" value="P:plant-type hypersensitive response"/>
    <property type="evidence" value="ECO:0007669"/>
    <property type="project" value="UniProtKB-ARBA"/>
</dbReference>
<dbReference type="InterPro" id="IPR036388">
    <property type="entry name" value="WH-like_DNA-bd_sf"/>
</dbReference>
<dbReference type="InterPro" id="IPR027417">
    <property type="entry name" value="P-loop_NTPase"/>
</dbReference>
<evidence type="ECO:0000313" key="8">
    <source>
        <dbReference type="Proteomes" id="UP001497457"/>
    </source>
</evidence>
<organism evidence="7 8">
    <name type="scientific">Urochloa decumbens</name>
    <dbReference type="NCBI Taxonomy" id="240449"/>
    <lineage>
        <taxon>Eukaryota</taxon>
        <taxon>Viridiplantae</taxon>
        <taxon>Streptophyta</taxon>
        <taxon>Embryophyta</taxon>
        <taxon>Tracheophyta</taxon>
        <taxon>Spermatophyta</taxon>
        <taxon>Magnoliopsida</taxon>
        <taxon>Liliopsida</taxon>
        <taxon>Poales</taxon>
        <taxon>Poaceae</taxon>
        <taxon>PACMAD clade</taxon>
        <taxon>Panicoideae</taxon>
        <taxon>Panicodae</taxon>
        <taxon>Paniceae</taxon>
        <taxon>Melinidinae</taxon>
        <taxon>Urochloa</taxon>
    </lineage>
</organism>
<evidence type="ECO:0000259" key="4">
    <source>
        <dbReference type="Pfam" id="PF00931"/>
    </source>
</evidence>
<dbReference type="InterPro" id="IPR055414">
    <property type="entry name" value="LRR_R13L4/SHOC2-like"/>
</dbReference>
<protein>
    <recommendedName>
        <fullName evidence="9">NB-ARC domain-containing protein</fullName>
    </recommendedName>
</protein>
<accession>A0ABC9ATS7</accession>
<dbReference type="PANTHER" id="PTHR23155">
    <property type="entry name" value="DISEASE RESISTANCE PROTEIN RP"/>
    <property type="match status" value="1"/>
</dbReference>